<keyword evidence="2" id="KW-1185">Reference proteome</keyword>
<evidence type="ECO:0000313" key="2">
    <source>
        <dbReference type="Proteomes" id="UP000663828"/>
    </source>
</evidence>
<accession>A0A816BSN9</accession>
<gene>
    <name evidence="1" type="ORF">XAT740_LOCUS49154</name>
</gene>
<organism evidence="1 2">
    <name type="scientific">Adineta ricciae</name>
    <name type="common">Rotifer</name>
    <dbReference type="NCBI Taxonomy" id="249248"/>
    <lineage>
        <taxon>Eukaryota</taxon>
        <taxon>Metazoa</taxon>
        <taxon>Spiralia</taxon>
        <taxon>Gnathifera</taxon>
        <taxon>Rotifera</taxon>
        <taxon>Eurotatoria</taxon>
        <taxon>Bdelloidea</taxon>
        <taxon>Adinetida</taxon>
        <taxon>Adinetidae</taxon>
        <taxon>Adineta</taxon>
    </lineage>
</organism>
<dbReference type="EMBL" id="CAJNOR010007209">
    <property type="protein sequence ID" value="CAF1612955.1"/>
    <property type="molecule type" value="Genomic_DNA"/>
</dbReference>
<protein>
    <submittedName>
        <fullName evidence="1">Uncharacterized protein</fullName>
    </submittedName>
</protein>
<proteinExistence type="predicted"/>
<sequence length="70" mass="8101">MESRHIKLGMGPFTKLSRHSSDTSGLLQTYEQIYSPTVSPSVLSYSMEYWFDLDKLVIFRCTTTIYNNKS</sequence>
<dbReference type="Proteomes" id="UP000663828">
    <property type="component" value="Unassembled WGS sequence"/>
</dbReference>
<comment type="caution">
    <text evidence="1">The sequence shown here is derived from an EMBL/GenBank/DDBJ whole genome shotgun (WGS) entry which is preliminary data.</text>
</comment>
<reference evidence="1" key="1">
    <citation type="submission" date="2021-02" db="EMBL/GenBank/DDBJ databases">
        <authorList>
            <person name="Nowell W R."/>
        </authorList>
    </citation>
    <scope>NUCLEOTIDE SEQUENCE</scope>
</reference>
<dbReference type="AlphaFoldDB" id="A0A816BSN9"/>
<name>A0A816BSN9_ADIRI</name>
<evidence type="ECO:0000313" key="1">
    <source>
        <dbReference type="EMBL" id="CAF1612955.1"/>
    </source>
</evidence>